<evidence type="ECO:0000256" key="1">
    <source>
        <dbReference type="SAM" id="MobiDB-lite"/>
    </source>
</evidence>
<feature type="region of interest" description="Disordered" evidence="1">
    <location>
        <begin position="31"/>
        <end position="109"/>
    </location>
</feature>
<dbReference type="Proteomes" id="UP000308133">
    <property type="component" value="Unassembled WGS sequence"/>
</dbReference>
<evidence type="ECO:0000313" key="4">
    <source>
        <dbReference type="Proteomes" id="UP000308133"/>
    </source>
</evidence>
<sequence length="428" mass="47226">MRVQDGVQQWLDGLSYHTDRSLDSTTLDQAIPPLDVLTPPASAKGHAHRENMQTPRKRLFPDSVDDDPTPTNARAVESLVRSDDGGSPSKRSASSRQTSSVSAGSSTHGVKKLSVIRKLASPIRYRAMHPGRSIQHSVDPLIRSLRKCAAGLETVPEIDLACARERFPDDFNLQSIVGYGLESARAELGRPLSLDVAHMISLEASRCTFVNEYEPGWNSSYHGIILATATYLSKYQGEVTAANVTTARILARYATPSVSDAHIPGRMIDFAFCLEAEEIPELRELLLSNARHGFELNHTDHAPTSQRPIAISIETKRQGVDREKGELQLEIWASAHLNRLQALVPPDLATELPVLPLVLVQGATWSVMFAQRHLTSTGQSTIVWKDIPLGDTLQPSGVFKVVSALLHLLDWARNVYTPWYIAALRHQH</sequence>
<gene>
    <name evidence="3" type="ORF">C1H76_8723</name>
</gene>
<dbReference type="InterPro" id="IPR046797">
    <property type="entry name" value="PDDEXK_12"/>
</dbReference>
<evidence type="ECO:0000313" key="3">
    <source>
        <dbReference type="EMBL" id="TKX19105.1"/>
    </source>
</evidence>
<feature type="compositionally biased region" description="Low complexity" evidence="1">
    <location>
        <begin position="86"/>
        <end position="107"/>
    </location>
</feature>
<reference evidence="3 4" key="1">
    <citation type="submission" date="2018-02" db="EMBL/GenBank/DDBJ databases">
        <title>Draft genome sequences of Elsinoe sp., causing black scab on jojoba.</title>
        <authorList>
            <person name="Stodart B."/>
            <person name="Jeffress S."/>
            <person name="Ash G."/>
            <person name="Arun Chinnappa K."/>
        </authorList>
    </citation>
    <scope>NUCLEOTIDE SEQUENCE [LARGE SCALE GENOMIC DNA]</scope>
    <source>
        <strain evidence="3 4">Hillstone_2</strain>
    </source>
</reference>
<comment type="caution">
    <text evidence="3">The sequence shown here is derived from an EMBL/GenBank/DDBJ whole genome shotgun (WGS) entry which is preliminary data.</text>
</comment>
<dbReference type="Pfam" id="PF20516">
    <property type="entry name" value="PDDEXK_12"/>
    <property type="match status" value="1"/>
</dbReference>
<protein>
    <recommendedName>
        <fullName evidence="2">PD-(D/E)XK nuclease-like domain-containing protein</fullName>
    </recommendedName>
</protein>
<feature type="domain" description="PD-(D/E)XK nuclease-like" evidence="2">
    <location>
        <begin position="187"/>
        <end position="416"/>
    </location>
</feature>
<accession>A0A4U7AQA7</accession>
<proteinExistence type="predicted"/>
<dbReference type="EMBL" id="PTQR01000120">
    <property type="protein sequence ID" value="TKX19105.1"/>
    <property type="molecule type" value="Genomic_DNA"/>
</dbReference>
<evidence type="ECO:0000259" key="2">
    <source>
        <dbReference type="Pfam" id="PF20516"/>
    </source>
</evidence>
<dbReference type="AlphaFoldDB" id="A0A4U7AQA7"/>
<organism evidence="3 4">
    <name type="scientific">Elsinoe australis</name>
    <dbReference type="NCBI Taxonomy" id="40998"/>
    <lineage>
        <taxon>Eukaryota</taxon>
        <taxon>Fungi</taxon>
        <taxon>Dikarya</taxon>
        <taxon>Ascomycota</taxon>
        <taxon>Pezizomycotina</taxon>
        <taxon>Dothideomycetes</taxon>
        <taxon>Dothideomycetidae</taxon>
        <taxon>Myriangiales</taxon>
        <taxon>Elsinoaceae</taxon>
        <taxon>Elsinoe</taxon>
    </lineage>
</organism>
<name>A0A4U7AQA7_9PEZI</name>